<dbReference type="InterPro" id="IPR002104">
    <property type="entry name" value="Integrase_catalytic"/>
</dbReference>
<dbReference type="RefSeq" id="WP_127790345.1">
    <property type="nucleotide sequence ID" value="NZ_SACL01000018.1"/>
</dbReference>
<proteinExistence type="predicted"/>
<accession>A0A437LW04</accession>
<dbReference type="OrthoDB" id="7264242at2"/>
<dbReference type="Gene3D" id="1.10.443.10">
    <property type="entry name" value="Intergrase catalytic core"/>
    <property type="match status" value="1"/>
</dbReference>
<comment type="caution">
    <text evidence="4">The sequence shown here is derived from an EMBL/GenBank/DDBJ whole genome shotgun (WGS) entry which is preliminary data.</text>
</comment>
<feature type="compositionally biased region" description="Basic residues" evidence="2">
    <location>
        <begin position="591"/>
        <end position="604"/>
    </location>
</feature>
<evidence type="ECO:0000256" key="2">
    <source>
        <dbReference type="SAM" id="MobiDB-lite"/>
    </source>
</evidence>
<feature type="region of interest" description="Disordered" evidence="2">
    <location>
        <begin position="571"/>
        <end position="604"/>
    </location>
</feature>
<dbReference type="Proteomes" id="UP000282957">
    <property type="component" value="Unassembled WGS sequence"/>
</dbReference>
<dbReference type="InterPro" id="IPR013762">
    <property type="entry name" value="Integrase-like_cat_sf"/>
</dbReference>
<name>A0A437LW04_9PROT</name>
<dbReference type="InterPro" id="IPR011010">
    <property type="entry name" value="DNA_brk_join_enz"/>
</dbReference>
<dbReference type="Pfam" id="PF00589">
    <property type="entry name" value="Phage_integrase"/>
    <property type="match status" value="1"/>
</dbReference>
<feature type="compositionally biased region" description="Gly residues" evidence="2">
    <location>
        <begin position="574"/>
        <end position="588"/>
    </location>
</feature>
<evidence type="ECO:0000313" key="5">
    <source>
        <dbReference type="Proteomes" id="UP000282957"/>
    </source>
</evidence>
<keyword evidence="1" id="KW-0233">DNA recombination</keyword>
<evidence type="ECO:0000256" key="1">
    <source>
        <dbReference type="ARBA" id="ARBA00023172"/>
    </source>
</evidence>
<dbReference type="PROSITE" id="PS51898">
    <property type="entry name" value="TYR_RECOMBINASE"/>
    <property type="match status" value="1"/>
</dbReference>
<feature type="domain" description="Tyr recombinase" evidence="3">
    <location>
        <begin position="368"/>
        <end position="561"/>
    </location>
</feature>
<dbReference type="GO" id="GO:0003677">
    <property type="term" value="F:DNA binding"/>
    <property type="evidence" value="ECO:0007669"/>
    <property type="project" value="InterPro"/>
</dbReference>
<reference evidence="4 5" key="1">
    <citation type="submission" date="2019-01" db="EMBL/GenBank/DDBJ databases">
        <authorList>
            <person name="Chen W.-M."/>
        </authorList>
    </citation>
    <scope>NUCLEOTIDE SEQUENCE [LARGE SCALE GENOMIC DNA]</scope>
    <source>
        <strain evidence="4 5">CCP-6</strain>
    </source>
</reference>
<protein>
    <recommendedName>
        <fullName evidence="3">Tyr recombinase domain-containing protein</fullName>
    </recommendedName>
</protein>
<evidence type="ECO:0000259" key="3">
    <source>
        <dbReference type="PROSITE" id="PS51898"/>
    </source>
</evidence>
<dbReference type="EMBL" id="SACL01000018">
    <property type="protein sequence ID" value="RVT89573.1"/>
    <property type="molecule type" value="Genomic_DNA"/>
</dbReference>
<gene>
    <name evidence="4" type="ORF">EOD42_25035</name>
</gene>
<keyword evidence="5" id="KW-1185">Reference proteome</keyword>
<dbReference type="GO" id="GO:0015074">
    <property type="term" value="P:DNA integration"/>
    <property type="evidence" value="ECO:0007669"/>
    <property type="project" value="InterPro"/>
</dbReference>
<sequence>MSTLLVATVGADLPPPAFLSQVADRIAADLSLPATRRGEIRSALRALAAAAGQMLDAIPANAAHIRGLLRHRSAAAAGLTRDRWTNVRSLVCTALLRVGVLTLPNRIAEPPSDAWQALLARVSGKGEIAMLGRFARCCTMLDVEPDQVNDSFMARYRTELVERSLVCEPEKVVRESAIAWNNASRTVDGWPRITLTVPNNSLYYTPGWATYPATLVADVERWLAGPPSTNIFAKDNPRRLREATVISCRDHLRLLLGGMVLRGVDAASLVDLRAAITPAHVETSCLFHHERAGGTINYVMAKMSGIALAIATHHLALTGPPLERLQQIARELRFKKSGDRMTVRNKERLVAMGDAMGPDRTRLDVLLNLPQTLRSEVDAAVKQHGGSTYALALQYQVALILELCLTKSWRIRNLGNLVIGETLILRPDGRAVAIFREDQTKTRTPIETTLGSRATSMLHDYLRVHRPLLGDASSAYLFPGKQAGRPKTFGAINASVKVITWERVGVQMTVHFFRHLAGDIILRQDLGALHIVQDHLHHADISTTKSFYVGMRSAQATRHYDELLEQQRSSIRGAGSGGGGGGGGGGGSHAVARRIARPQNRRAT</sequence>
<dbReference type="SUPFAM" id="SSF56349">
    <property type="entry name" value="DNA breaking-rejoining enzymes"/>
    <property type="match status" value="1"/>
</dbReference>
<dbReference type="AlphaFoldDB" id="A0A437LW04"/>
<dbReference type="GO" id="GO:0006310">
    <property type="term" value="P:DNA recombination"/>
    <property type="evidence" value="ECO:0007669"/>
    <property type="project" value="UniProtKB-KW"/>
</dbReference>
<organism evidence="4 5">
    <name type="scientific">Rhodovarius crocodyli</name>
    <dbReference type="NCBI Taxonomy" id="1979269"/>
    <lineage>
        <taxon>Bacteria</taxon>
        <taxon>Pseudomonadati</taxon>
        <taxon>Pseudomonadota</taxon>
        <taxon>Alphaproteobacteria</taxon>
        <taxon>Acetobacterales</taxon>
        <taxon>Roseomonadaceae</taxon>
        <taxon>Rhodovarius</taxon>
    </lineage>
</organism>
<evidence type="ECO:0000313" key="4">
    <source>
        <dbReference type="EMBL" id="RVT89573.1"/>
    </source>
</evidence>